<name>A0A517P7R7_9PLAN</name>
<protein>
    <recommendedName>
        <fullName evidence="2">TadE-like domain-containing protein</fullName>
    </recommendedName>
</protein>
<keyword evidence="1" id="KW-0732">Signal</keyword>
<reference evidence="3 4" key="1">
    <citation type="submission" date="2019-02" db="EMBL/GenBank/DDBJ databases">
        <title>Deep-cultivation of Planctomycetes and their phenomic and genomic characterization uncovers novel biology.</title>
        <authorList>
            <person name="Wiegand S."/>
            <person name="Jogler M."/>
            <person name="Boedeker C."/>
            <person name="Pinto D."/>
            <person name="Vollmers J."/>
            <person name="Rivas-Marin E."/>
            <person name="Kohn T."/>
            <person name="Peeters S.H."/>
            <person name="Heuer A."/>
            <person name="Rast P."/>
            <person name="Oberbeckmann S."/>
            <person name="Bunk B."/>
            <person name="Jeske O."/>
            <person name="Meyerdierks A."/>
            <person name="Storesund J.E."/>
            <person name="Kallscheuer N."/>
            <person name="Luecker S."/>
            <person name="Lage O.M."/>
            <person name="Pohl T."/>
            <person name="Merkel B.J."/>
            <person name="Hornburger P."/>
            <person name="Mueller R.-W."/>
            <person name="Bruemmer F."/>
            <person name="Labrenz M."/>
            <person name="Spormann A.M."/>
            <person name="Op den Camp H."/>
            <person name="Overmann J."/>
            <person name="Amann R."/>
            <person name="Jetten M.S.M."/>
            <person name="Mascher T."/>
            <person name="Medema M.H."/>
            <person name="Devos D.P."/>
            <person name="Kaster A.-K."/>
            <person name="Ovreas L."/>
            <person name="Rohde M."/>
            <person name="Galperin M.Y."/>
            <person name="Jogler C."/>
        </authorList>
    </citation>
    <scope>NUCLEOTIDE SEQUENCE [LARGE SCALE GENOMIC DNA]</scope>
    <source>
        <strain evidence="3 4">CA12</strain>
    </source>
</reference>
<feature type="chain" id="PRO_5022178258" description="TadE-like domain-containing protein" evidence="1">
    <location>
        <begin position="24"/>
        <end position="144"/>
    </location>
</feature>
<accession>A0A517P7R7</accession>
<dbReference type="InterPro" id="IPR012495">
    <property type="entry name" value="TadE-like_dom"/>
</dbReference>
<gene>
    <name evidence="3" type="ORF">CA12_15050</name>
</gene>
<dbReference type="EMBL" id="CP036265">
    <property type="protein sequence ID" value="QDT15420.1"/>
    <property type="molecule type" value="Genomic_DNA"/>
</dbReference>
<dbReference type="AlphaFoldDB" id="A0A517P7R7"/>
<organism evidence="3 4">
    <name type="scientific">Alienimonas californiensis</name>
    <dbReference type="NCBI Taxonomy" id="2527989"/>
    <lineage>
        <taxon>Bacteria</taxon>
        <taxon>Pseudomonadati</taxon>
        <taxon>Planctomycetota</taxon>
        <taxon>Planctomycetia</taxon>
        <taxon>Planctomycetales</taxon>
        <taxon>Planctomycetaceae</taxon>
        <taxon>Alienimonas</taxon>
    </lineage>
</organism>
<evidence type="ECO:0000313" key="3">
    <source>
        <dbReference type="EMBL" id="QDT15420.1"/>
    </source>
</evidence>
<evidence type="ECO:0000313" key="4">
    <source>
        <dbReference type="Proteomes" id="UP000318741"/>
    </source>
</evidence>
<keyword evidence="4" id="KW-1185">Reference proteome</keyword>
<evidence type="ECO:0000256" key="1">
    <source>
        <dbReference type="SAM" id="SignalP"/>
    </source>
</evidence>
<feature type="domain" description="TadE-like" evidence="2">
    <location>
        <begin position="2"/>
        <end position="39"/>
    </location>
</feature>
<dbReference type="KEGG" id="acaf:CA12_15050"/>
<feature type="signal peptide" evidence="1">
    <location>
        <begin position="1"/>
        <end position="23"/>
    </location>
</feature>
<proteinExistence type="predicted"/>
<sequence precursor="true">MEFAVCLPLFALFLAAILEVNHASMTAATMRAAAEKAGRMGVMEGVSTAEVEALARETAGAAVPNADIRVLVKNAAAFDSGGDPTALSAASLPDIELLSARPRQLFLVRVEVTYQDVSLIPPFLLKGPDGGPKVIYGQAVNRHE</sequence>
<dbReference type="Pfam" id="PF07811">
    <property type="entry name" value="TadE"/>
    <property type="match status" value="1"/>
</dbReference>
<dbReference type="Proteomes" id="UP000318741">
    <property type="component" value="Chromosome"/>
</dbReference>
<evidence type="ECO:0000259" key="2">
    <source>
        <dbReference type="Pfam" id="PF07811"/>
    </source>
</evidence>